<protein>
    <submittedName>
        <fullName evidence="2">Uncharacterized protein</fullName>
    </submittedName>
</protein>
<dbReference type="EMBL" id="JACGCI010000031">
    <property type="protein sequence ID" value="KAF6755188.1"/>
    <property type="molecule type" value="Genomic_DNA"/>
</dbReference>
<organism evidence="2 3">
    <name type="scientific">Ephemerocybe angulata</name>
    <dbReference type="NCBI Taxonomy" id="980116"/>
    <lineage>
        <taxon>Eukaryota</taxon>
        <taxon>Fungi</taxon>
        <taxon>Dikarya</taxon>
        <taxon>Basidiomycota</taxon>
        <taxon>Agaricomycotina</taxon>
        <taxon>Agaricomycetes</taxon>
        <taxon>Agaricomycetidae</taxon>
        <taxon>Agaricales</taxon>
        <taxon>Agaricineae</taxon>
        <taxon>Psathyrellaceae</taxon>
        <taxon>Ephemerocybe</taxon>
    </lineage>
</organism>
<accession>A0A8H6HXS6</accession>
<evidence type="ECO:0000256" key="1">
    <source>
        <dbReference type="SAM" id="SignalP"/>
    </source>
</evidence>
<dbReference type="Proteomes" id="UP000521943">
    <property type="component" value="Unassembled WGS sequence"/>
</dbReference>
<comment type="caution">
    <text evidence="2">The sequence shown here is derived from an EMBL/GenBank/DDBJ whole genome shotgun (WGS) entry which is preliminary data.</text>
</comment>
<dbReference type="AlphaFoldDB" id="A0A8H6HXS6"/>
<keyword evidence="1" id="KW-0732">Signal</keyword>
<keyword evidence="3" id="KW-1185">Reference proteome</keyword>
<reference evidence="2 3" key="1">
    <citation type="submission" date="2020-07" db="EMBL/GenBank/DDBJ databases">
        <title>Comparative genomics of pyrophilous fungi reveals a link between fire events and developmental genes.</title>
        <authorList>
            <consortium name="DOE Joint Genome Institute"/>
            <person name="Steindorff A.S."/>
            <person name="Carver A."/>
            <person name="Calhoun S."/>
            <person name="Stillman K."/>
            <person name="Liu H."/>
            <person name="Lipzen A."/>
            <person name="Pangilinan J."/>
            <person name="Labutti K."/>
            <person name="Bruns T.D."/>
            <person name="Grigoriev I.V."/>
        </authorList>
    </citation>
    <scope>NUCLEOTIDE SEQUENCE [LARGE SCALE GENOMIC DNA]</scope>
    <source>
        <strain evidence="2 3">CBS 144469</strain>
    </source>
</reference>
<gene>
    <name evidence="2" type="ORF">DFP72DRAFT_847752</name>
</gene>
<evidence type="ECO:0000313" key="2">
    <source>
        <dbReference type="EMBL" id="KAF6755188.1"/>
    </source>
</evidence>
<sequence length="183" mass="17499">MRYSFAVGALLVAGQAYASSILPRQSADDLLKIIPPACATPCQGLTGLQAKCGTDANPQTCVCTPTILNDMETCTTCIIKELTASAGGAAGVDPATIKTGIDAARQALIDTCKAAGIDIASGAAASSSTTSGAAAGTTKAATTSGAPASTSAAATGTGNAGFKNGFAATGLLAAVGGAAALLL</sequence>
<feature type="chain" id="PRO_5034492364" evidence="1">
    <location>
        <begin position="19"/>
        <end position="183"/>
    </location>
</feature>
<feature type="signal peptide" evidence="1">
    <location>
        <begin position="1"/>
        <end position="18"/>
    </location>
</feature>
<dbReference type="OrthoDB" id="3013668at2759"/>
<name>A0A8H6HXS6_9AGAR</name>
<evidence type="ECO:0000313" key="3">
    <source>
        <dbReference type="Proteomes" id="UP000521943"/>
    </source>
</evidence>
<proteinExistence type="predicted"/>